<feature type="signal peptide" evidence="1">
    <location>
        <begin position="1"/>
        <end position="15"/>
    </location>
</feature>
<keyword evidence="1" id="KW-0732">Signal</keyword>
<sequence length="197" mass="22701">MSLLIAMIATPGLLGTQEAIRQAQAKEKREEHRARRCVFIAHCIKPSQRAREVNDRPLVLKNGRLFVEKGSPEGEEESLCCTGYYLPFPDKPHEGMVTRVSSVLPIMNWLFIDVDTHQLRHGVRKNAEGHITGPFDCTATNRRITLQGWEGWCVVEEQPGDWAVYFDVHDDALQKKVARGTRVLEIEIERREERWKR</sequence>
<gene>
    <name evidence="2" type="ORF">K491DRAFT_576369</name>
</gene>
<dbReference type="AlphaFoldDB" id="A0A6A6T7I2"/>
<evidence type="ECO:0000313" key="2">
    <source>
        <dbReference type="EMBL" id="KAF2655181.1"/>
    </source>
</evidence>
<organism evidence="2 3">
    <name type="scientific">Lophiostoma macrostomum CBS 122681</name>
    <dbReference type="NCBI Taxonomy" id="1314788"/>
    <lineage>
        <taxon>Eukaryota</taxon>
        <taxon>Fungi</taxon>
        <taxon>Dikarya</taxon>
        <taxon>Ascomycota</taxon>
        <taxon>Pezizomycotina</taxon>
        <taxon>Dothideomycetes</taxon>
        <taxon>Pleosporomycetidae</taxon>
        <taxon>Pleosporales</taxon>
        <taxon>Lophiostomataceae</taxon>
        <taxon>Lophiostoma</taxon>
    </lineage>
</organism>
<protein>
    <submittedName>
        <fullName evidence="2">Uncharacterized protein</fullName>
    </submittedName>
</protein>
<dbReference type="PANTHER" id="PTHR38049:SF2">
    <property type="entry name" value="RICIN B LECTIN DOMAIN-CONTAINING PROTEIN"/>
    <property type="match status" value="1"/>
</dbReference>
<proteinExistence type="predicted"/>
<dbReference type="OrthoDB" id="3928002at2759"/>
<dbReference type="EMBL" id="MU004353">
    <property type="protein sequence ID" value="KAF2655181.1"/>
    <property type="molecule type" value="Genomic_DNA"/>
</dbReference>
<dbReference type="Proteomes" id="UP000799324">
    <property type="component" value="Unassembled WGS sequence"/>
</dbReference>
<feature type="chain" id="PRO_5025516562" evidence="1">
    <location>
        <begin position="16"/>
        <end position="197"/>
    </location>
</feature>
<evidence type="ECO:0000313" key="3">
    <source>
        <dbReference type="Proteomes" id="UP000799324"/>
    </source>
</evidence>
<reference evidence="2" key="1">
    <citation type="journal article" date="2020" name="Stud. Mycol.">
        <title>101 Dothideomycetes genomes: a test case for predicting lifestyles and emergence of pathogens.</title>
        <authorList>
            <person name="Haridas S."/>
            <person name="Albert R."/>
            <person name="Binder M."/>
            <person name="Bloem J."/>
            <person name="Labutti K."/>
            <person name="Salamov A."/>
            <person name="Andreopoulos B."/>
            <person name="Baker S."/>
            <person name="Barry K."/>
            <person name="Bills G."/>
            <person name="Bluhm B."/>
            <person name="Cannon C."/>
            <person name="Castanera R."/>
            <person name="Culley D."/>
            <person name="Daum C."/>
            <person name="Ezra D."/>
            <person name="Gonzalez J."/>
            <person name="Henrissat B."/>
            <person name="Kuo A."/>
            <person name="Liang C."/>
            <person name="Lipzen A."/>
            <person name="Lutzoni F."/>
            <person name="Magnuson J."/>
            <person name="Mondo S."/>
            <person name="Nolan M."/>
            <person name="Ohm R."/>
            <person name="Pangilinan J."/>
            <person name="Park H.-J."/>
            <person name="Ramirez L."/>
            <person name="Alfaro M."/>
            <person name="Sun H."/>
            <person name="Tritt A."/>
            <person name="Yoshinaga Y."/>
            <person name="Zwiers L.-H."/>
            <person name="Turgeon B."/>
            <person name="Goodwin S."/>
            <person name="Spatafora J."/>
            <person name="Crous P."/>
            <person name="Grigoriev I."/>
        </authorList>
    </citation>
    <scope>NUCLEOTIDE SEQUENCE</scope>
    <source>
        <strain evidence="2">CBS 122681</strain>
    </source>
</reference>
<evidence type="ECO:0000256" key="1">
    <source>
        <dbReference type="SAM" id="SignalP"/>
    </source>
</evidence>
<accession>A0A6A6T7I2</accession>
<feature type="non-terminal residue" evidence="2">
    <location>
        <position position="197"/>
    </location>
</feature>
<keyword evidence="3" id="KW-1185">Reference proteome</keyword>
<dbReference type="PANTHER" id="PTHR38049">
    <property type="entry name" value="RICIN B LECTIN DOMAIN-CONTAINING PROTEIN"/>
    <property type="match status" value="1"/>
</dbReference>
<name>A0A6A6T7I2_9PLEO</name>